<evidence type="ECO:0000313" key="1">
    <source>
        <dbReference type="EMBL" id="KAF5189091.1"/>
    </source>
</evidence>
<protein>
    <submittedName>
        <fullName evidence="1">Pentatricopeptide repeat-containing protein</fullName>
    </submittedName>
</protein>
<dbReference type="PANTHER" id="PTHR47926">
    <property type="entry name" value="PENTATRICOPEPTIDE REPEAT-CONTAINING PROTEIN"/>
    <property type="match status" value="1"/>
</dbReference>
<dbReference type="GO" id="GO:0009451">
    <property type="term" value="P:RNA modification"/>
    <property type="evidence" value="ECO:0007669"/>
    <property type="project" value="InterPro"/>
</dbReference>
<evidence type="ECO:0000313" key="2">
    <source>
        <dbReference type="Proteomes" id="UP000554482"/>
    </source>
</evidence>
<dbReference type="Proteomes" id="UP000554482">
    <property type="component" value="Unassembled WGS sequence"/>
</dbReference>
<dbReference type="AlphaFoldDB" id="A0A7J6VW70"/>
<reference evidence="1 2" key="1">
    <citation type="submission" date="2020-06" db="EMBL/GenBank/DDBJ databases">
        <title>Transcriptomic and genomic resources for Thalictrum thalictroides and T. hernandezii: Facilitating candidate gene discovery in an emerging model plant lineage.</title>
        <authorList>
            <person name="Arias T."/>
            <person name="Riano-Pachon D.M."/>
            <person name="Di Stilio V.S."/>
        </authorList>
    </citation>
    <scope>NUCLEOTIDE SEQUENCE [LARGE SCALE GENOMIC DNA]</scope>
    <source>
        <strain evidence="2">cv. WT478/WT964</strain>
        <tissue evidence="1">Leaves</tissue>
    </source>
</reference>
<dbReference type="PANTHER" id="PTHR47926:SF365">
    <property type="entry name" value="DYW DOMAIN-CONTAINING PROTEIN"/>
    <property type="match status" value="1"/>
</dbReference>
<dbReference type="GO" id="GO:0003723">
    <property type="term" value="F:RNA binding"/>
    <property type="evidence" value="ECO:0007669"/>
    <property type="project" value="InterPro"/>
</dbReference>
<organism evidence="1 2">
    <name type="scientific">Thalictrum thalictroides</name>
    <name type="common">Rue-anemone</name>
    <name type="synonym">Anemone thalictroides</name>
    <dbReference type="NCBI Taxonomy" id="46969"/>
    <lineage>
        <taxon>Eukaryota</taxon>
        <taxon>Viridiplantae</taxon>
        <taxon>Streptophyta</taxon>
        <taxon>Embryophyta</taxon>
        <taxon>Tracheophyta</taxon>
        <taxon>Spermatophyta</taxon>
        <taxon>Magnoliopsida</taxon>
        <taxon>Ranunculales</taxon>
        <taxon>Ranunculaceae</taxon>
        <taxon>Thalictroideae</taxon>
        <taxon>Thalictrum</taxon>
    </lineage>
</organism>
<keyword evidence="2" id="KW-1185">Reference proteome</keyword>
<dbReference type="OrthoDB" id="185373at2759"/>
<accession>A0A7J6VW70</accession>
<dbReference type="EMBL" id="JABWDY010025970">
    <property type="protein sequence ID" value="KAF5189091.1"/>
    <property type="molecule type" value="Genomic_DNA"/>
</dbReference>
<comment type="caution">
    <text evidence="1">The sequence shown here is derived from an EMBL/GenBank/DDBJ whole genome shotgun (WGS) entry which is preliminary data.</text>
</comment>
<name>A0A7J6VW70_THATH</name>
<proteinExistence type="predicted"/>
<dbReference type="InterPro" id="IPR046960">
    <property type="entry name" value="PPR_At4g14850-like_plant"/>
</dbReference>
<dbReference type="InterPro" id="IPR046848">
    <property type="entry name" value="E_motif"/>
</dbReference>
<gene>
    <name evidence="1" type="ORF">FRX31_021321</name>
</gene>
<dbReference type="Pfam" id="PF20431">
    <property type="entry name" value="E_motif"/>
    <property type="match status" value="1"/>
</dbReference>
<sequence>MVDLLARGGMLNEAREMVESIPMQPDALIWGALTTGCRFYQNVGLAEYIHYVGKHLLQLEPDNAAVYVLMSNIYVASGKQENVKKIRALMKKAGASKTAGFSLIEIRGTIHQFIIVRDIAHPQIIQILIRWEEIERLLKMGGFVPNRAEGLLDIDEEDKIEALTRHSEKLAIAFRLIS</sequence>